<dbReference type="InterPro" id="IPR018687">
    <property type="entry name" value="DUF2177_membr"/>
</dbReference>
<evidence type="ECO:0000313" key="3">
    <source>
        <dbReference type="Proteomes" id="UP000199518"/>
    </source>
</evidence>
<organism evidence="2 3">
    <name type="scientific">Planctomicrobium piriforme</name>
    <dbReference type="NCBI Taxonomy" id="1576369"/>
    <lineage>
        <taxon>Bacteria</taxon>
        <taxon>Pseudomonadati</taxon>
        <taxon>Planctomycetota</taxon>
        <taxon>Planctomycetia</taxon>
        <taxon>Planctomycetales</taxon>
        <taxon>Planctomycetaceae</taxon>
        <taxon>Planctomicrobium</taxon>
    </lineage>
</organism>
<dbReference type="Proteomes" id="UP000199518">
    <property type="component" value="Unassembled WGS sequence"/>
</dbReference>
<feature type="transmembrane region" description="Helical" evidence="1">
    <location>
        <begin position="51"/>
        <end position="71"/>
    </location>
</feature>
<proteinExistence type="predicted"/>
<reference evidence="3" key="1">
    <citation type="submission" date="2016-10" db="EMBL/GenBank/DDBJ databases">
        <authorList>
            <person name="Varghese N."/>
            <person name="Submissions S."/>
        </authorList>
    </citation>
    <scope>NUCLEOTIDE SEQUENCE [LARGE SCALE GENOMIC DNA]</scope>
    <source>
        <strain evidence="3">DSM 26348</strain>
    </source>
</reference>
<accession>A0A1I3FAQ7</accession>
<dbReference type="OrthoDB" id="166547at2"/>
<keyword evidence="1" id="KW-1133">Transmembrane helix</keyword>
<gene>
    <name evidence="2" type="ORF">SAMN05421753_105155</name>
</gene>
<dbReference type="AlphaFoldDB" id="A0A1I3FAQ7"/>
<dbReference type="EMBL" id="FOQD01000005">
    <property type="protein sequence ID" value="SFI08313.1"/>
    <property type="molecule type" value="Genomic_DNA"/>
</dbReference>
<keyword evidence="3" id="KW-1185">Reference proteome</keyword>
<evidence type="ECO:0000256" key="1">
    <source>
        <dbReference type="SAM" id="Phobius"/>
    </source>
</evidence>
<sequence>MQTLKLLGVAMLAVTVLDFIWLGLVMPRFYDQQLGEIARRSGASLAPRWSAAIIVYVLIPLGVVLFVRPLFTPTTTLWQALAWGALYGLILYGTYDFTNLATLEKWNWKLALIDTAWGAAICGLTSVAVKAALDWMNKA</sequence>
<dbReference type="STRING" id="1576369.SAMN05421753_105155"/>
<feature type="transmembrane region" description="Helical" evidence="1">
    <location>
        <begin position="77"/>
        <end position="98"/>
    </location>
</feature>
<evidence type="ECO:0000313" key="2">
    <source>
        <dbReference type="EMBL" id="SFI08313.1"/>
    </source>
</evidence>
<dbReference type="RefSeq" id="WP_092049080.1">
    <property type="nucleotide sequence ID" value="NZ_FOQD01000005.1"/>
</dbReference>
<feature type="transmembrane region" description="Helical" evidence="1">
    <location>
        <begin position="6"/>
        <end position="30"/>
    </location>
</feature>
<name>A0A1I3FAQ7_9PLAN</name>
<dbReference type="Pfam" id="PF09945">
    <property type="entry name" value="DUF2177"/>
    <property type="match status" value="1"/>
</dbReference>
<keyword evidence="1" id="KW-0472">Membrane</keyword>
<keyword evidence="1" id="KW-0812">Transmembrane</keyword>
<feature type="transmembrane region" description="Helical" evidence="1">
    <location>
        <begin position="110"/>
        <end position="133"/>
    </location>
</feature>
<protein>
    <submittedName>
        <fullName evidence="2">Uncharacterized membrane protein</fullName>
    </submittedName>
</protein>